<evidence type="ECO:0000256" key="3">
    <source>
        <dbReference type="PROSITE-ProRule" id="PRU00175"/>
    </source>
</evidence>
<dbReference type="InterPro" id="IPR036179">
    <property type="entry name" value="Ig-like_dom_sf"/>
</dbReference>
<comment type="function">
    <text evidence="1">Might act as an E3 ubiquitin-protein ligase, or as part of E3 complex, which accepts ubiquitin from specific E2 ubiquitin-conjugating enzymes and then transfers it to substrates.</text>
</comment>
<evidence type="ECO:0000313" key="7">
    <source>
        <dbReference type="EMBL" id="KAK3265323.1"/>
    </source>
</evidence>
<dbReference type="PROSITE" id="PS50835">
    <property type="entry name" value="IG_LIKE"/>
    <property type="match status" value="1"/>
</dbReference>
<keyword evidence="8" id="KW-1185">Reference proteome</keyword>
<feature type="compositionally biased region" description="Low complexity" evidence="4">
    <location>
        <begin position="268"/>
        <end position="280"/>
    </location>
</feature>
<dbReference type="AlphaFoldDB" id="A0AAE0KYB9"/>
<comment type="caution">
    <text evidence="7">The sequence shown here is derived from an EMBL/GenBank/DDBJ whole genome shotgun (WGS) entry which is preliminary data.</text>
</comment>
<dbReference type="CDD" id="cd20336">
    <property type="entry name" value="Rcat_RBR"/>
    <property type="match status" value="1"/>
</dbReference>
<keyword evidence="3" id="KW-0862">Zinc</keyword>
<dbReference type="SUPFAM" id="SSF57850">
    <property type="entry name" value="RING/U-box"/>
    <property type="match status" value="2"/>
</dbReference>
<dbReference type="InterPro" id="IPR031127">
    <property type="entry name" value="E3_UB_ligase_RBR"/>
</dbReference>
<name>A0AAE0KYB9_9CHLO</name>
<evidence type="ECO:0000259" key="6">
    <source>
        <dbReference type="PROSITE" id="PS50835"/>
    </source>
</evidence>
<dbReference type="InterPro" id="IPR013783">
    <property type="entry name" value="Ig-like_fold"/>
</dbReference>
<evidence type="ECO:0000256" key="2">
    <source>
        <dbReference type="ARBA" id="ARBA00005884"/>
    </source>
</evidence>
<accession>A0AAE0KYB9</accession>
<organism evidence="7 8">
    <name type="scientific">Cymbomonas tetramitiformis</name>
    <dbReference type="NCBI Taxonomy" id="36881"/>
    <lineage>
        <taxon>Eukaryota</taxon>
        <taxon>Viridiplantae</taxon>
        <taxon>Chlorophyta</taxon>
        <taxon>Pyramimonadophyceae</taxon>
        <taxon>Pyramimonadales</taxon>
        <taxon>Pyramimonadaceae</taxon>
        <taxon>Cymbomonas</taxon>
    </lineage>
</organism>
<dbReference type="GO" id="GO:0016567">
    <property type="term" value="P:protein ubiquitination"/>
    <property type="evidence" value="ECO:0007669"/>
    <property type="project" value="InterPro"/>
</dbReference>
<feature type="compositionally biased region" description="Acidic residues" evidence="4">
    <location>
        <begin position="281"/>
        <end position="295"/>
    </location>
</feature>
<dbReference type="Gene3D" id="3.30.40.10">
    <property type="entry name" value="Zinc/RING finger domain, C3HC4 (zinc finger)"/>
    <property type="match status" value="1"/>
</dbReference>
<dbReference type="Gene3D" id="1.20.120.1750">
    <property type="match status" value="1"/>
</dbReference>
<dbReference type="InterPro" id="IPR013083">
    <property type="entry name" value="Znf_RING/FYVE/PHD"/>
</dbReference>
<reference evidence="7 8" key="1">
    <citation type="journal article" date="2015" name="Genome Biol. Evol.">
        <title>Comparative Genomics of a Bacterivorous Green Alga Reveals Evolutionary Causalities and Consequences of Phago-Mixotrophic Mode of Nutrition.</title>
        <authorList>
            <person name="Burns J.A."/>
            <person name="Paasch A."/>
            <person name="Narechania A."/>
            <person name="Kim E."/>
        </authorList>
    </citation>
    <scope>NUCLEOTIDE SEQUENCE [LARGE SCALE GENOMIC DNA]</scope>
    <source>
        <strain evidence="7 8">PLY_AMNH</strain>
    </source>
</reference>
<dbReference type="InterPro" id="IPR001841">
    <property type="entry name" value="Znf_RING"/>
</dbReference>
<dbReference type="PANTHER" id="PTHR11685">
    <property type="entry name" value="RBR FAMILY RING FINGER AND IBR DOMAIN-CONTAINING"/>
    <property type="match status" value="1"/>
</dbReference>
<feature type="region of interest" description="Disordered" evidence="4">
    <location>
        <begin position="408"/>
        <end position="430"/>
    </location>
</feature>
<evidence type="ECO:0000259" key="5">
    <source>
        <dbReference type="PROSITE" id="PS50089"/>
    </source>
</evidence>
<keyword evidence="3" id="KW-0479">Metal-binding</keyword>
<dbReference type="GO" id="GO:0008270">
    <property type="term" value="F:zinc ion binding"/>
    <property type="evidence" value="ECO:0007669"/>
    <property type="project" value="UniProtKB-KW"/>
</dbReference>
<proteinExistence type="inferred from homology"/>
<gene>
    <name evidence="7" type="ORF">CYMTET_25981</name>
</gene>
<dbReference type="Proteomes" id="UP001190700">
    <property type="component" value="Unassembled WGS sequence"/>
</dbReference>
<dbReference type="PROSITE" id="PS50089">
    <property type="entry name" value="ZF_RING_2"/>
    <property type="match status" value="1"/>
</dbReference>
<sequence length="821" mass="89954">MLNFFDKLAKSRCCNATQRTDAIRLLGPYDSTVRCDHADAYFMVQISSDRRYVLNDSFDYQWFLLYPSPTGLVRELLVGKNKLCLTLTADEIKVFKSRLATEPFLLGKQNASSSTAQQLFTVECDVTPPGSTKSYTSRRAELHILDVPRIIAEDWIDRIIAQQPRSMSVFDTCPAQLEVHLRNPKCSACLRELLHCQWYRNGVAISGETKTTLSVASVQNDTVGVYTCEVSHCGEVVATTAEAALRILEEPPTIHFEEESIPEGGHNPQQPQPQQQPQQPQEEDDDEEEEEEEEQQQAIDVPAFCSRSERPSKTLQKMAGMGQEFLEEVSFITLKSPVSFALRGLPLPANRAVSSRTEGAECVGDAPRGGAECAGDAPRGGAECAGDAPCGGAECAGDAPRGGAECAGDAPRGGAECAGDAPRGGAECAGDGDAPRVGAECAGDAPRGGDAGTRATAAKQSLHLDGSACSNRSLLRSEKWDGISNVKVNVTVTGATAHQWYKDTAPIKGATGTFLELFADDIDDAPGAHYYYIGSNQFGEVESERIEFDKEVSPRPLKPRCPAAVECAWEGWDTELRVPSPPAGLEYMWFVRMASRHSINDATKWNALSTRSSSSQRGTFLPLSDSFLPRSLLDSLPSEMTLEYRYAVADEHGQGAISAVGRIQVDIRCLICREEQSQSGPLQVMRECCGETFCVACLQQYLSHCIEKCDQVAVRCPGSKCKQLMGWSSVKLHATEATFERYVGAHRRQHLDRLNDTDGHNSDFWKWACSGDLAACPVCSILIQRSQGCNHMHCTSCLHDFNYDENLLTPARLKEMRQSRK</sequence>
<dbReference type="EMBL" id="LGRX02013998">
    <property type="protein sequence ID" value="KAK3265323.1"/>
    <property type="molecule type" value="Genomic_DNA"/>
</dbReference>
<feature type="domain" description="Ig-like" evidence="6">
    <location>
        <begin position="148"/>
        <end position="246"/>
    </location>
</feature>
<evidence type="ECO:0000313" key="8">
    <source>
        <dbReference type="Proteomes" id="UP001190700"/>
    </source>
</evidence>
<comment type="similarity">
    <text evidence="2">Belongs to the RBR family. Ariadne subfamily.</text>
</comment>
<dbReference type="GO" id="GO:0004842">
    <property type="term" value="F:ubiquitin-protein transferase activity"/>
    <property type="evidence" value="ECO:0007669"/>
    <property type="project" value="InterPro"/>
</dbReference>
<dbReference type="SUPFAM" id="SSF48726">
    <property type="entry name" value="Immunoglobulin"/>
    <property type="match status" value="1"/>
</dbReference>
<keyword evidence="3" id="KW-0863">Zinc-finger</keyword>
<feature type="region of interest" description="Disordered" evidence="4">
    <location>
        <begin position="258"/>
        <end position="309"/>
    </location>
</feature>
<dbReference type="PROSITE" id="PS00290">
    <property type="entry name" value="IG_MHC"/>
    <property type="match status" value="1"/>
</dbReference>
<evidence type="ECO:0000256" key="1">
    <source>
        <dbReference type="ARBA" id="ARBA00003976"/>
    </source>
</evidence>
<dbReference type="InterPro" id="IPR007110">
    <property type="entry name" value="Ig-like_dom"/>
</dbReference>
<dbReference type="InterPro" id="IPR003006">
    <property type="entry name" value="Ig/MHC_CS"/>
</dbReference>
<evidence type="ECO:0000256" key="4">
    <source>
        <dbReference type="SAM" id="MobiDB-lite"/>
    </source>
</evidence>
<protein>
    <recommendedName>
        <fullName evidence="9">RING-type domain-containing protein</fullName>
    </recommendedName>
</protein>
<feature type="domain" description="RING-type" evidence="5">
    <location>
        <begin position="669"/>
        <end position="717"/>
    </location>
</feature>
<dbReference type="Gene3D" id="2.60.40.10">
    <property type="entry name" value="Immunoglobulins"/>
    <property type="match status" value="1"/>
</dbReference>
<evidence type="ECO:0008006" key="9">
    <source>
        <dbReference type="Google" id="ProtNLM"/>
    </source>
</evidence>